<reference evidence="8" key="1">
    <citation type="submission" date="2016-11" db="UniProtKB">
        <authorList>
            <consortium name="WormBaseParasite"/>
        </authorList>
    </citation>
    <scope>IDENTIFICATION</scope>
</reference>
<keyword evidence="3 6" id="KW-1133">Transmembrane helix</keyword>
<dbReference type="Proteomes" id="UP000095282">
    <property type="component" value="Unplaced"/>
</dbReference>
<evidence type="ECO:0000256" key="1">
    <source>
        <dbReference type="ARBA" id="ARBA00004127"/>
    </source>
</evidence>
<dbReference type="GO" id="GO:0005765">
    <property type="term" value="C:lysosomal membrane"/>
    <property type="evidence" value="ECO:0007669"/>
    <property type="project" value="TreeGrafter"/>
</dbReference>
<dbReference type="GO" id="GO:0012505">
    <property type="term" value="C:endomembrane system"/>
    <property type="evidence" value="ECO:0007669"/>
    <property type="project" value="UniProtKB-SubCell"/>
</dbReference>
<dbReference type="PANTHER" id="PTHR12479">
    <property type="entry name" value="LYSOSOMAL-ASSOCIATED TRANSMEMBRANE PROTEIN"/>
    <property type="match status" value="1"/>
</dbReference>
<feature type="compositionally biased region" description="Acidic residues" evidence="5">
    <location>
        <begin position="237"/>
        <end position="248"/>
    </location>
</feature>
<evidence type="ECO:0000256" key="3">
    <source>
        <dbReference type="ARBA" id="ARBA00022989"/>
    </source>
</evidence>
<comment type="subcellular location">
    <subcellularLocation>
        <location evidence="1">Endomembrane system</location>
        <topology evidence="1">Multi-pass membrane protein</topology>
    </subcellularLocation>
</comment>
<dbReference type="AlphaFoldDB" id="A0A1I7TJM1"/>
<dbReference type="PANTHER" id="PTHR12479:SF17">
    <property type="entry name" value="DAF-16_FOXO CONTROLLED, GERMLINE TUMOR AFFECTING"/>
    <property type="match status" value="1"/>
</dbReference>
<keyword evidence="7" id="KW-1185">Reference proteome</keyword>
<keyword evidence="4 6" id="KW-0472">Membrane</keyword>
<protein>
    <submittedName>
        <fullName evidence="8">MARVEL domain-containing protein</fullName>
    </submittedName>
</protein>
<evidence type="ECO:0000256" key="2">
    <source>
        <dbReference type="ARBA" id="ARBA00022692"/>
    </source>
</evidence>
<proteinExistence type="predicted"/>
<feature type="transmembrane region" description="Helical" evidence="6">
    <location>
        <begin position="112"/>
        <end position="139"/>
    </location>
</feature>
<dbReference type="InterPro" id="IPR051115">
    <property type="entry name" value="LAPTM_transporter"/>
</dbReference>
<dbReference type="eggNOG" id="ENOG502RT7K">
    <property type="taxonomic scope" value="Eukaryota"/>
</dbReference>
<dbReference type="WBParaSite" id="Csp11.Scaffold626.g6568.t1">
    <property type="protein sequence ID" value="Csp11.Scaffold626.g6568.t1"/>
    <property type="gene ID" value="Csp11.Scaffold626.g6568"/>
</dbReference>
<evidence type="ECO:0000256" key="6">
    <source>
        <dbReference type="SAM" id="Phobius"/>
    </source>
</evidence>
<evidence type="ECO:0000256" key="4">
    <source>
        <dbReference type="ARBA" id="ARBA00023136"/>
    </source>
</evidence>
<feature type="transmembrane region" description="Helical" evidence="6">
    <location>
        <begin position="52"/>
        <end position="75"/>
    </location>
</feature>
<accession>A0A1I7TJM1</accession>
<feature type="region of interest" description="Disordered" evidence="5">
    <location>
        <begin position="212"/>
        <end position="259"/>
    </location>
</feature>
<organism evidence="7 8">
    <name type="scientific">Caenorhabditis tropicalis</name>
    <dbReference type="NCBI Taxonomy" id="1561998"/>
    <lineage>
        <taxon>Eukaryota</taxon>
        <taxon>Metazoa</taxon>
        <taxon>Ecdysozoa</taxon>
        <taxon>Nematoda</taxon>
        <taxon>Chromadorea</taxon>
        <taxon>Rhabditida</taxon>
        <taxon>Rhabditina</taxon>
        <taxon>Rhabditomorpha</taxon>
        <taxon>Rhabditoidea</taxon>
        <taxon>Rhabditidae</taxon>
        <taxon>Peloderinae</taxon>
        <taxon>Caenorhabditis</taxon>
    </lineage>
</organism>
<evidence type="ECO:0000256" key="5">
    <source>
        <dbReference type="SAM" id="MobiDB-lite"/>
    </source>
</evidence>
<keyword evidence="2 6" id="KW-0812">Transmembrane</keyword>
<name>A0A1I7TJM1_9PELO</name>
<evidence type="ECO:0000313" key="8">
    <source>
        <dbReference type="WBParaSite" id="Csp11.Scaffold626.g6568.t1"/>
    </source>
</evidence>
<evidence type="ECO:0000313" key="7">
    <source>
        <dbReference type="Proteomes" id="UP000095282"/>
    </source>
</evidence>
<dbReference type="STRING" id="1561998.A0A1I7TJM1"/>
<feature type="transmembrane region" description="Helical" evidence="6">
    <location>
        <begin position="163"/>
        <end position="192"/>
    </location>
</feature>
<feature type="transmembrane region" description="Helical" evidence="6">
    <location>
        <begin position="87"/>
        <end position="105"/>
    </location>
</feature>
<sequence>MLILNSLPSFLLYSSNHRRLPKKMAITRSGLFTLETSNPRFFTCCARLHVKVALALIIVFLGFIELTEWYLYIFVDRAGESTDAGQAILSMWQLVSIICMIIAFFTEKEDLLIPFILFMIFVVTSIAFWVMQILVIVIFPYSERATYLLGFKDDTDFILREKIALTVLSVFATITTITGWFLHVGLSCYVYFQSRNREVKVMNSAREARPPMVAPMSSEQQAPKPADNFPNPNFSISDDEDVDEDEDKVFEQKVGPSMV</sequence>